<sequence length="351" mass="40216">MIKYIRRSHRDTIFVRSSRGADIRFTIQNDSGYHYKIANKRFTPSLTSMQMLLVNMMLRTQFCNRQIKAACESNIVEGLARMVYGSNKIAGTGAGFAITRKLCLKIFRGEDTTRGITQDSEYYALLSEDCIDHSSSDRSVLRSCREIVQHAKAAVFMIHKLCISNKELSEDFILEAHGILTSKLYEEETTCAHSSGVYRTVDVSPGFHTFPAPLLVPLKIKEMIRDMQRDMRQVRKLKRLDPIMLAAKYAHIFNNIHPFLRGNGRMCRLILNCLLLKHGCYLICIGEDEKSRKDYLDVVCAGSQLEATYDGREEEEKPIMHGELASLVLQHQYRSTKRLLNHIWLEGDSLI</sequence>
<dbReference type="PANTHER" id="PTHR13504:SF38">
    <property type="entry name" value="FIDO DOMAIN-CONTAINING PROTEIN"/>
    <property type="match status" value="1"/>
</dbReference>
<dbReference type="PANTHER" id="PTHR13504">
    <property type="entry name" value="FIDO DOMAIN-CONTAINING PROTEIN DDB_G0283145"/>
    <property type="match status" value="1"/>
</dbReference>
<dbReference type="Proteomes" id="UP001149165">
    <property type="component" value="Unassembled WGS sequence"/>
</dbReference>
<dbReference type="PROSITE" id="PS51459">
    <property type="entry name" value="FIDO"/>
    <property type="match status" value="1"/>
</dbReference>
<dbReference type="SUPFAM" id="SSF140931">
    <property type="entry name" value="Fic-like"/>
    <property type="match status" value="1"/>
</dbReference>
<evidence type="ECO:0000259" key="2">
    <source>
        <dbReference type="PROSITE" id="PS51459"/>
    </source>
</evidence>
<dbReference type="InterPro" id="IPR003812">
    <property type="entry name" value="Fido"/>
</dbReference>
<feature type="domain" description="Fido" evidence="2">
    <location>
        <begin position="168"/>
        <end position="330"/>
    </location>
</feature>
<evidence type="ECO:0000313" key="3">
    <source>
        <dbReference type="EMBL" id="KAJ5116924.1"/>
    </source>
</evidence>
<evidence type="ECO:0000256" key="1">
    <source>
        <dbReference type="PIRSR" id="PIRSR640198-1"/>
    </source>
</evidence>
<keyword evidence="4" id="KW-1185">Reference proteome</keyword>
<organism evidence="3 4">
    <name type="scientific">Penicillium angulare</name>
    <dbReference type="NCBI Taxonomy" id="116970"/>
    <lineage>
        <taxon>Eukaryota</taxon>
        <taxon>Fungi</taxon>
        <taxon>Dikarya</taxon>
        <taxon>Ascomycota</taxon>
        <taxon>Pezizomycotina</taxon>
        <taxon>Eurotiomycetes</taxon>
        <taxon>Eurotiomycetidae</taxon>
        <taxon>Eurotiales</taxon>
        <taxon>Aspergillaceae</taxon>
        <taxon>Penicillium</taxon>
    </lineage>
</organism>
<evidence type="ECO:0000313" key="4">
    <source>
        <dbReference type="Proteomes" id="UP001149165"/>
    </source>
</evidence>
<dbReference type="EMBL" id="JAPQKH010000001">
    <property type="protein sequence ID" value="KAJ5116924.1"/>
    <property type="molecule type" value="Genomic_DNA"/>
</dbReference>
<gene>
    <name evidence="3" type="ORF">N7456_001272</name>
</gene>
<reference evidence="3" key="1">
    <citation type="submission" date="2022-11" db="EMBL/GenBank/DDBJ databases">
        <authorList>
            <person name="Petersen C."/>
        </authorList>
    </citation>
    <scope>NUCLEOTIDE SEQUENCE</scope>
    <source>
        <strain evidence="3">IBT 30069</strain>
    </source>
</reference>
<comment type="caution">
    <text evidence="3">The sequence shown here is derived from an EMBL/GenBank/DDBJ whole genome shotgun (WGS) entry which is preliminary data.</text>
</comment>
<dbReference type="OrthoDB" id="439046at2759"/>
<dbReference type="InterPro" id="IPR036597">
    <property type="entry name" value="Fido-like_dom_sf"/>
</dbReference>
<feature type="active site" evidence="1">
    <location>
        <position position="257"/>
    </location>
</feature>
<proteinExistence type="predicted"/>
<dbReference type="Gene3D" id="1.10.3290.10">
    <property type="entry name" value="Fido-like domain"/>
    <property type="match status" value="1"/>
</dbReference>
<reference evidence="3" key="2">
    <citation type="journal article" date="2023" name="IMA Fungus">
        <title>Comparative genomic study of the Penicillium genus elucidates a diverse pangenome and 15 lateral gene transfer events.</title>
        <authorList>
            <person name="Petersen C."/>
            <person name="Sorensen T."/>
            <person name="Nielsen M.R."/>
            <person name="Sondergaard T.E."/>
            <person name="Sorensen J.L."/>
            <person name="Fitzpatrick D.A."/>
            <person name="Frisvad J.C."/>
            <person name="Nielsen K.L."/>
        </authorList>
    </citation>
    <scope>NUCLEOTIDE SEQUENCE</scope>
    <source>
        <strain evidence="3">IBT 30069</strain>
    </source>
</reference>
<dbReference type="AlphaFoldDB" id="A0A9W9GDL6"/>
<protein>
    <recommendedName>
        <fullName evidence="2">Fido domain-containing protein</fullName>
    </recommendedName>
</protein>
<accession>A0A9W9GDL6</accession>
<dbReference type="InterPro" id="IPR040198">
    <property type="entry name" value="Fido_containing"/>
</dbReference>
<name>A0A9W9GDL6_9EURO</name>
<dbReference type="Pfam" id="PF02661">
    <property type="entry name" value="Fic"/>
    <property type="match status" value="1"/>
</dbReference>